<sequence>MTAKNPPTSPPVEVKPTPILIDDNVKCPEYWINYRGSGNDDYFIQGEQKEHSGQMLVVVRYRNLCLSLAAETPVSTNWSYHRHASLSRGHKVWLLRLCKRAVCAVGRVVDIVYLNGRRPTDDPPPLPDYVMVRFTSYTGPAFIADDPQVVPIVPVSRSIECACRCTRVQVPLRLAWGMTIHKCQGMTVGEGEPLRYVVIHPGKYAFEAKNQGALFVALSRAKTAGGGNADPDFALHEKVLVNEDSVQWIPVQLGHVHLRWSDFAGFLSSASNAVSLHLHTTGTPSWSSCSGQMNTTTMTPYMDLSERSLPCHLSFACLGELPAKAYIN</sequence>
<evidence type="ECO:0000313" key="1">
    <source>
        <dbReference type="EMBL" id="EDO35601.1"/>
    </source>
</evidence>
<dbReference type="PANTHER" id="PTHR23274:SF51">
    <property type="entry name" value="OS03G0423850 PROTEIN"/>
    <property type="match status" value="1"/>
</dbReference>
<dbReference type="HOGENOM" id="CLU_848110_0_0_1"/>
<name>A7SKZ2_NEMVE</name>
<accession>A7SKZ2</accession>
<dbReference type="GO" id="GO:0043139">
    <property type="term" value="F:5'-3' DNA helicase activity"/>
    <property type="evidence" value="ECO:0000318"/>
    <property type="project" value="GO_Central"/>
</dbReference>
<dbReference type="EMBL" id="DS469693">
    <property type="protein sequence ID" value="EDO35601.1"/>
    <property type="molecule type" value="Genomic_DNA"/>
</dbReference>
<dbReference type="SUPFAM" id="SSF52540">
    <property type="entry name" value="P-loop containing nucleoside triphosphate hydrolases"/>
    <property type="match status" value="1"/>
</dbReference>
<proteinExistence type="predicted"/>
<protein>
    <recommendedName>
        <fullName evidence="3">ATP-dependent DNA helicase</fullName>
    </recommendedName>
</protein>
<dbReference type="PANTHER" id="PTHR23274">
    <property type="entry name" value="DNA HELICASE-RELATED"/>
    <property type="match status" value="1"/>
</dbReference>
<dbReference type="InParanoid" id="A7SKZ2"/>
<dbReference type="AlphaFoldDB" id="A7SKZ2"/>
<evidence type="ECO:0008006" key="3">
    <source>
        <dbReference type="Google" id="ProtNLM"/>
    </source>
</evidence>
<dbReference type="InterPro" id="IPR027417">
    <property type="entry name" value="P-loop_NTPase"/>
</dbReference>
<organism evidence="1 2">
    <name type="scientific">Nematostella vectensis</name>
    <name type="common">Starlet sea anemone</name>
    <dbReference type="NCBI Taxonomy" id="45351"/>
    <lineage>
        <taxon>Eukaryota</taxon>
        <taxon>Metazoa</taxon>
        <taxon>Cnidaria</taxon>
        <taxon>Anthozoa</taxon>
        <taxon>Hexacorallia</taxon>
        <taxon>Actiniaria</taxon>
        <taxon>Edwardsiidae</taxon>
        <taxon>Nematostella</taxon>
    </lineage>
</organism>
<gene>
    <name evidence="1" type="ORF">NEMVEDRAFT_v1g213902</name>
</gene>
<keyword evidence="2" id="KW-1185">Reference proteome</keyword>
<reference evidence="1 2" key="1">
    <citation type="journal article" date="2007" name="Science">
        <title>Sea anemone genome reveals ancestral eumetazoan gene repertoire and genomic organization.</title>
        <authorList>
            <person name="Putnam N.H."/>
            <person name="Srivastava M."/>
            <person name="Hellsten U."/>
            <person name="Dirks B."/>
            <person name="Chapman J."/>
            <person name="Salamov A."/>
            <person name="Terry A."/>
            <person name="Shapiro H."/>
            <person name="Lindquist E."/>
            <person name="Kapitonov V.V."/>
            <person name="Jurka J."/>
            <person name="Genikhovich G."/>
            <person name="Grigoriev I.V."/>
            <person name="Lucas S.M."/>
            <person name="Steele R.E."/>
            <person name="Finnerty J.R."/>
            <person name="Technau U."/>
            <person name="Martindale M.Q."/>
            <person name="Rokhsar D.S."/>
        </authorList>
    </citation>
    <scope>NUCLEOTIDE SEQUENCE [LARGE SCALE GENOMIC DNA]</scope>
    <source>
        <strain evidence="2">CH2 X CH6</strain>
    </source>
</reference>
<dbReference type="CDD" id="cd18809">
    <property type="entry name" value="SF1_C_RecD"/>
    <property type="match status" value="1"/>
</dbReference>
<dbReference type="STRING" id="45351.A7SKZ2"/>
<evidence type="ECO:0000313" key="2">
    <source>
        <dbReference type="Proteomes" id="UP000001593"/>
    </source>
</evidence>
<dbReference type="Proteomes" id="UP000001593">
    <property type="component" value="Unassembled WGS sequence"/>
</dbReference>